<dbReference type="EMBL" id="LN651281">
    <property type="protein sequence ID" value="CEJ17658.1"/>
    <property type="molecule type" value="Genomic_DNA"/>
</dbReference>
<dbReference type="GO" id="GO:0003700">
    <property type="term" value="F:DNA-binding transcription factor activity"/>
    <property type="evidence" value="ECO:0007669"/>
    <property type="project" value="InterPro"/>
</dbReference>
<dbReference type="PANTHER" id="PTHR30118">
    <property type="entry name" value="HTH-TYPE TRANSCRIPTIONAL REGULATOR LEUO-RELATED"/>
    <property type="match status" value="1"/>
</dbReference>
<sequence>MHVLHFPHHMLQGMHDSLRRVDLNLLLVFDALFRHRSVVAAAEELSVSASACSHALSRLRAALSDELFVRYGNGMQPTARAEQMADGVRDALQTLAGSLGEGGAFDPSTSTQTFVFAATDFTAFALLPPLIGTLERDAPQIRVRMVYSTHRESLEDLASGRVHFALGFSDVTATDHPGVEWLDGFADDYVVAVRQGHPRIRDRLSLDQYLAERHVVVTPWNTEASVIDEALLKAGLVRDVAVQLPSVMAAPFIVANSALLITLPRHAAHQLANAVPLAIHPAPFEVPRYRLKVFFHKRHAGSAAQRWMRDQMLRALRASTAAGAAS</sequence>
<keyword evidence="3" id="KW-0238">DNA-binding</keyword>
<dbReference type="GO" id="GO:0003677">
    <property type="term" value="F:DNA binding"/>
    <property type="evidence" value="ECO:0007669"/>
    <property type="project" value="UniProtKB-KW"/>
</dbReference>
<dbReference type="PANTHER" id="PTHR30118:SF15">
    <property type="entry name" value="TRANSCRIPTIONAL REGULATORY PROTEIN"/>
    <property type="match status" value="1"/>
</dbReference>
<reference evidence="6" key="1">
    <citation type="submission" date="2014-11" db="EMBL/GenBank/DDBJ databases">
        <authorList>
            <person name="Genoscope - CEA"/>
        </authorList>
    </citation>
    <scope>NUCLEOTIDE SEQUENCE</scope>
    <source>
        <strain evidence="6">IPO1609</strain>
    </source>
</reference>
<evidence type="ECO:0000313" key="7">
    <source>
        <dbReference type="Proteomes" id="UP000053470"/>
    </source>
</evidence>
<comment type="similarity">
    <text evidence="1">Belongs to the LysR transcriptional regulatory family.</text>
</comment>
<evidence type="ECO:0000256" key="2">
    <source>
        <dbReference type="ARBA" id="ARBA00023015"/>
    </source>
</evidence>
<accession>A0A7U7JEV8</accession>
<dbReference type="SUPFAM" id="SSF53850">
    <property type="entry name" value="Periplasmic binding protein-like II"/>
    <property type="match status" value="1"/>
</dbReference>
<dbReference type="Proteomes" id="UP000053470">
    <property type="component" value="Unassembled WGS sequence"/>
</dbReference>
<evidence type="ECO:0000259" key="5">
    <source>
        <dbReference type="PROSITE" id="PS50931"/>
    </source>
</evidence>
<dbReference type="InterPro" id="IPR005119">
    <property type="entry name" value="LysR_subst-bd"/>
</dbReference>
<keyword evidence="4" id="KW-0804">Transcription</keyword>
<keyword evidence="7" id="KW-1185">Reference proteome</keyword>
<reference evidence="6" key="2">
    <citation type="submission" date="2022-04" db="EMBL/GenBank/DDBJ databases">
        <title>Genomic draft of R. solanacearum strain IPO1609, a phylotype IIB1/biovar 2/race 3 strain isolated from potato in Europe.</title>
        <authorList>
            <person name="Boucher C."/>
            <person name="Carrere S."/>
            <person name="Dossat C."/>
            <person name="Elbaz M."/>
            <person name="Genin S."/>
            <person name="Gouzy J."/>
            <person name="Prior P."/>
            <person name="Segurens B."/>
            <person name="Wincker P."/>
        </authorList>
    </citation>
    <scope>NUCLEOTIDE SEQUENCE</scope>
    <source>
        <strain evidence="6">IPO1609</strain>
    </source>
</reference>
<organism evidence="6 7">
    <name type="scientific">Ralstonia solanacearum IPO1609</name>
    <dbReference type="NCBI Taxonomy" id="564066"/>
    <lineage>
        <taxon>Bacteria</taxon>
        <taxon>Pseudomonadati</taxon>
        <taxon>Pseudomonadota</taxon>
        <taxon>Betaproteobacteria</taxon>
        <taxon>Burkholderiales</taxon>
        <taxon>Burkholderiaceae</taxon>
        <taxon>Ralstonia</taxon>
        <taxon>Ralstonia solanacearum species complex</taxon>
    </lineage>
</organism>
<gene>
    <name evidence="6" type="ORF">RSIPO_04355</name>
</gene>
<evidence type="ECO:0000256" key="3">
    <source>
        <dbReference type="ARBA" id="ARBA00023125"/>
    </source>
</evidence>
<dbReference type="InterPro" id="IPR036388">
    <property type="entry name" value="WH-like_DNA-bd_sf"/>
</dbReference>
<dbReference type="InterPro" id="IPR050389">
    <property type="entry name" value="LysR-type_TF"/>
</dbReference>
<feature type="domain" description="HTH lysR-type" evidence="5">
    <location>
        <begin position="21"/>
        <end position="78"/>
    </location>
</feature>
<dbReference type="Gene3D" id="1.10.10.10">
    <property type="entry name" value="Winged helix-like DNA-binding domain superfamily/Winged helix DNA-binding domain"/>
    <property type="match status" value="1"/>
</dbReference>
<dbReference type="Pfam" id="PF03466">
    <property type="entry name" value="LysR_substrate"/>
    <property type="match status" value="1"/>
</dbReference>
<dbReference type="RefSeq" id="WP_003261972.1">
    <property type="nucleotide sequence ID" value="NZ_LN651281.1"/>
</dbReference>
<dbReference type="Pfam" id="PF00126">
    <property type="entry name" value="HTH_1"/>
    <property type="match status" value="1"/>
</dbReference>
<dbReference type="Gene3D" id="3.40.190.10">
    <property type="entry name" value="Periplasmic binding protein-like II"/>
    <property type="match status" value="2"/>
</dbReference>
<evidence type="ECO:0000256" key="1">
    <source>
        <dbReference type="ARBA" id="ARBA00009437"/>
    </source>
</evidence>
<protein>
    <submittedName>
        <fullName evidence="6">Transcription regulator protein</fullName>
    </submittedName>
</protein>
<dbReference type="AlphaFoldDB" id="A0A7U7JEV8"/>
<name>A0A7U7JEV8_RALSL</name>
<keyword evidence="2" id="KW-0805">Transcription regulation</keyword>
<proteinExistence type="inferred from homology"/>
<dbReference type="SUPFAM" id="SSF46785">
    <property type="entry name" value="Winged helix' DNA-binding domain"/>
    <property type="match status" value="1"/>
</dbReference>
<evidence type="ECO:0000313" key="6">
    <source>
        <dbReference type="EMBL" id="CEJ17658.1"/>
    </source>
</evidence>
<dbReference type="InterPro" id="IPR000847">
    <property type="entry name" value="LysR_HTH_N"/>
</dbReference>
<evidence type="ECO:0000256" key="4">
    <source>
        <dbReference type="ARBA" id="ARBA00023163"/>
    </source>
</evidence>
<dbReference type="PROSITE" id="PS50931">
    <property type="entry name" value="HTH_LYSR"/>
    <property type="match status" value="1"/>
</dbReference>
<dbReference type="InterPro" id="IPR036390">
    <property type="entry name" value="WH_DNA-bd_sf"/>
</dbReference>